<name>A0ACB5R685_9BURK</name>
<reference evidence="1" key="1">
    <citation type="submission" date="2021-09" db="EMBL/GenBank/DDBJ databases">
        <title>Isolation and characterization of 3-chlorobenzoate degrading bacteria from soils in Shizuoka.</title>
        <authorList>
            <person name="Ifat A."/>
            <person name="Ogawa N."/>
            <person name="Kimbara K."/>
            <person name="Moriuchi R."/>
            <person name="Dohra H."/>
            <person name="Shintani M."/>
        </authorList>
    </citation>
    <scope>NUCLEOTIDE SEQUENCE</scope>
    <source>
        <strain evidence="1">19CS2-2</strain>
    </source>
</reference>
<organism evidence="1 2">
    <name type="scientific">Caballeronia novacaledonica</name>
    <dbReference type="NCBI Taxonomy" id="1544861"/>
    <lineage>
        <taxon>Bacteria</taxon>
        <taxon>Pseudomonadati</taxon>
        <taxon>Pseudomonadota</taxon>
        <taxon>Betaproteobacteria</taxon>
        <taxon>Burkholderiales</taxon>
        <taxon>Burkholderiaceae</taxon>
        <taxon>Caballeronia</taxon>
    </lineage>
</organism>
<protein>
    <submittedName>
        <fullName evidence="1">Uncharacterized protein</fullName>
    </submittedName>
</protein>
<evidence type="ECO:0000313" key="1">
    <source>
        <dbReference type="EMBL" id="GJH22798.1"/>
    </source>
</evidence>
<comment type="caution">
    <text evidence="1">The sequence shown here is derived from an EMBL/GenBank/DDBJ whole genome shotgun (WGS) entry which is preliminary data.</text>
</comment>
<gene>
    <name evidence="1" type="ORF">CBA19CS22_39670</name>
</gene>
<evidence type="ECO:0000313" key="2">
    <source>
        <dbReference type="Proteomes" id="UP001055013"/>
    </source>
</evidence>
<proteinExistence type="predicted"/>
<accession>A0ACB5R685</accession>
<dbReference type="EMBL" id="BPUR01000053">
    <property type="protein sequence ID" value="GJH22798.1"/>
    <property type="molecule type" value="Genomic_DNA"/>
</dbReference>
<keyword evidence="2" id="KW-1185">Reference proteome</keyword>
<dbReference type="Proteomes" id="UP001055013">
    <property type="component" value="Unassembled WGS sequence"/>
</dbReference>
<sequence>MFVPMVGCAAPLQCRLAASVAVLPLDANALARASSALSADGAYTRFTIVGGGALRVKSCASRA</sequence>